<dbReference type="EMBL" id="JANEYF010005663">
    <property type="protein sequence ID" value="KAJ8927362.1"/>
    <property type="molecule type" value="Genomic_DNA"/>
</dbReference>
<comment type="caution">
    <text evidence="1">The sequence shown here is derived from an EMBL/GenBank/DDBJ whole genome shotgun (WGS) entry which is preliminary data.</text>
</comment>
<organism evidence="1 2">
    <name type="scientific">Rhamnusium bicolor</name>
    <dbReference type="NCBI Taxonomy" id="1586634"/>
    <lineage>
        <taxon>Eukaryota</taxon>
        <taxon>Metazoa</taxon>
        <taxon>Ecdysozoa</taxon>
        <taxon>Arthropoda</taxon>
        <taxon>Hexapoda</taxon>
        <taxon>Insecta</taxon>
        <taxon>Pterygota</taxon>
        <taxon>Neoptera</taxon>
        <taxon>Endopterygota</taxon>
        <taxon>Coleoptera</taxon>
        <taxon>Polyphaga</taxon>
        <taxon>Cucujiformia</taxon>
        <taxon>Chrysomeloidea</taxon>
        <taxon>Cerambycidae</taxon>
        <taxon>Lepturinae</taxon>
        <taxon>Rhagiini</taxon>
        <taxon>Rhamnusium</taxon>
    </lineage>
</organism>
<keyword evidence="2" id="KW-1185">Reference proteome</keyword>
<evidence type="ECO:0000313" key="1">
    <source>
        <dbReference type="EMBL" id="KAJ8927362.1"/>
    </source>
</evidence>
<dbReference type="Pfam" id="PF13855">
    <property type="entry name" value="LRR_8"/>
    <property type="match status" value="1"/>
</dbReference>
<dbReference type="InterPro" id="IPR032675">
    <property type="entry name" value="LRR_dom_sf"/>
</dbReference>
<reference evidence="1" key="1">
    <citation type="journal article" date="2023" name="Insect Mol. Biol.">
        <title>Genome sequencing provides insights into the evolution of gene families encoding plant cell wall-degrading enzymes in longhorned beetles.</title>
        <authorList>
            <person name="Shin N.R."/>
            <person name="Okamura Y."/>
            <person name="Kirsch R."/>
            <person name="Pauchet Y."/>
        </authorList>
    </citation>
    <scope>NUCLEOTIDE SEQUENCE</scope>
    <source>
        <strain evidence="1">RBIC_L_NR</strain>
    </source>
</reference>
<dbReference type="InterPro" id="IPR001611">
    <property type="entry name" value="Leu-rich_rpt"/>
</dbReference>
<sequence length="143" mass="16663">MGNKLKDFKRSNFHSLINLRNLYMQNNEISYLNSEDLVQCLPHLRMVFLNGNNFNCDDLLDIFGHLTISRISKGTSVNTSNIYGIACSENENKLDLSTSKSFDNDTKIDEMLRSKLSHLFNSDFTKSVMYNYFNRDFKNSNFF</sequence>
<dbReference type="Gene3D" id="3.80.10.10">
    <property type="entry name" value="Ribonuclease Inhibitor"/>
    <property type="match status" value="1"/>
</dbReference>
<evidence type="ECO:0000313" key="2">
    <source>
        <dbReference type="Proteomes" id="UP001162156"/>
    </source>
</evidence>
<proteinExistence type="predicted"/>
<protein>
    <submittedName>
        <fullName evidence="1">Uncharacterized protein</fullName>
    </submittedName>
</protein>
<dbReference type="Proteomes" id="UP001162156">
    <property type="component" value="Unassembled WGS sequence"/>
</dbReference>
<dbReference type="SUPFAM" id="SSF52058">
    <property type="entry name" value="L domain-like"/>
    <property type="match status" value="1"/>
</dbReference>
<dbReference type="AlphaFoldDB" id="A0AAV8WLA4"/>
<name>A0AAV8WLA4_9CUCU</name>
<accession>A0AAV8WLA4</accession>
<gene>
    <name evidence="1" type="ORF">NQ314_020137</name>
</gene>